<comment type="caution">
    <text evidence="1">The sequence shown here is derived from an EMBL/GenBank/DDBJ whole genome shotgun (WGS) entry which is preliminary data.</text>
</comment>
<evidence type="ECO:0000313" key="2">
    <source>
        <dbReference type="Proteomes" id="UP000471640"/>
    </source>
</evidence>
<name>A0A6P1DXT0_9GAMM</name>
<dbReference type="AlphaFoldDB" id="A0A6P1DXT0"/>
<accession>A0A6P1DXT0</accession>
<evidence type="ECO:0000313" key="1">
    <source>
        <dbReference type="EMBL" id="NEX21883.1"/>
    </source>
</evidence>
<organism evidence="1 2">
    <name type="scientific">Thiorhodococcus mannitoliphagus</name>
    <dbReference type="NCBI Taxonomy" id="329406"/>
    <lineage>
        <taxon>Bacteria</taxon>
        <taxon>Pseudomonadati</taxon>
        <taxon>Pseudomonadota</taxon>
        <taxon>Gammaproteobacteria</taxon>
        <taxon>Chromatiales</taxon>
        <taxon>Chromatiaceae</taxon>
        <taxon>Thiorhodococcus</taxon>
    </lineage>
</organism>
<gene>
    <name evidence="1" type="ORF">G3480_16475</name>
</gene>
<proteinExistence type="predicted"/>
<keyword evidence="2" id="KW-1185">Reference proteome</keyword>
<dbReference type="Proteomes" id="UP000471640">
    <property type="component" value="Unassembled WGS sequence"/>
</dbReference>
<sequence length="48" mass="5577">MSYTANSMAAFLVPWEDIERTKAHENPLYFIDSLHLQPNPGKLVPYDR</sequence>
<reference evidence="1 2" key="2">
    <citation type="submission" date="2020-02" db="EMBL/GenBank/DDBJ databases">
        <title>Genome sequences of Thiorhodococcus mannitoliphagus and Thiorhodococcus minor, purple sulfur photosynthetic bacteria in the gammaproteobacterial family, Chromatiaceae.</title>
        <authorList>
            <person name="Aviles F.A."/>
            <person name="Meyer T.E."/>
            <person name="Kyndt J.A."/>
        </authorList>
    </citation>
    <scope>NUCLEOTIDE SEQUENCE [LARGE SCALE GENOMIC DNA]</scope>
    <source>
        <strain evidence="1 2">DSM 18266</strain>
    </source>
</reference>
<reference evidence="2" key="1">
    <citation type="journal article" date="2020" name="Microbiol. Resour. Announc.">
        <title>Draft Genome Sequences of Thiorhodococcus mannitoliphagus and Thiorhodococcus minor, Purple Sulfur Photosynthetic Bacteria in the Gammaproteobacterial Family Chromatiaceae.</title>
        <authorList>
            <person name="Aviles F.A."/>
            <person name="Meyer T.E."/>
            <person name="Kyndt J.A."/>
        </authorList>
    </citation>
    <scope>NUCLEOTIDE SEQUENCE [LARGE SCALE GENOMIC DNA]</scope>
    <source>
        <strain evidence="2">DSM 18266</strain>
    </source>
</reference>
<dbReference type="RefSeq" id="WP_164654979.1">
    <property type="nucleotide sequence ID" value="NZ_JAAIJR010000072.1"/>
</dbReference>
<protein>
    <submittedName>
        <fullName evidence="1">Uncharacterized protein</fullName>
    </submittedName>
</protein>
<dbReference type="EMBL" id="JAAIJR010000072">
    <property type="protein sequence ID" value="NEX21883.1"/>
    <property type="molecule type" value="Genomic_DNA"/>
</dbReference>